<dbReference type="EMBL" id="GBXM01084699">
    <property type="protein sequence ID" value="JAH23878.1"/>
    <property type="molecule type" value="Transcribed_RNA"/>
</dbReference>
<name>A0A0E9R6B8_ANGAN</name>
<reference evidence="1" key="1">
    <citation type="submission" date="2014-11" db="EMBL/GenBank/DDBJ databases">
        <authorList>
            <person name="Amaro Gonzalez C."/>
        </authorList>
    </citation>
    <scope>NUCLEOTIDE SEQUENCE</scope>
</reference>
<organism evidence="1">
    <name type="scientific">Anguilla anguilla</name>
    <name type="common">European freshwater eel</name>
    <name type="synonym">Muraena anguilla</name>
    <dbReference type="NCBI Taxonomy" id="7936"/>
    <lineage>
        <taxon>Eukaryota</taxon>
        <taxon>Metazoa</taxon>
        <taxon>Chordata</taxon>
        <taxon>Craniata</taxon>
        <taxon>Vertebrata</taxon>
        <taxon>Euteleostomi</taxon>
        <taxon>Actinopterygii</taxon>
        <taxon>Neopterygii</taxon>
        <taxon>Teleostei</taxon>
        <taxon>Anguilliformes</taxon>
        <taxon>Anguillidae</taxon>
        <taxon>Anguilla</taxon>
    </lineage>
</organism>
<evidence type="ECO:0000313" key="1">
    <source>
        <dbReference type="EMBL" id="JAH23878.1"/>
    </source>
</evidence>
<reference evidence="1" key="2">
    <citation type="journal article" date="2015" name="Fish Shellfish Immunol.">
        <title>Early steps in the European eel (Anguilla anguilla)-Vibrio vulnificus interaction in the gills: Role of the RtxA13 toxin.</title>
        <authorList>
            <person name="Callol A."/>
            <person name="Pajuelo D."/>
            <person name="Ebbesson L."/>
            <person name="Teles M."/>
            <person name="MacKenzie S."/>
            <person name="Amaro C."/>
        </authorList>
    </citation>
    <scope>NUCLEOTIDE SEQUENCE</scope>
</reference>
<accession>A0A0E9R6B8</accession>
<sequence length="35" mass="4196">MGVRFDHFFDGVNLKINGKLFHVRKITYTNRQQNT</sequence>
<dbReference type="AlphaFoldDB" id="A0A0E9R6B8"/>
<protein>
    <submittedName>
        <fullName evidence="1">Uncharacterized protein</fullName>
    </submittedName>
</protein>
<proteinExistence type="predicted"/>